<dbReference type="InterPro" id="IPR000620">
    <property type="entry name" value="EamA_dom"/>
</dbReference>
<proteinExistence type="predicted"/>
<accession>A0A6C0LIH6</accession>
<feature type="transmembrane region" description="Helical" evidence="1">
    <location>
        <begin position="111"/>
        <end position="130"/>
    </location>
</feature>
<keyword evidence="1" id="KW-1133">Transmembrane helix</keyword>
<dbReference type="AlphaFoldDB" id="A0A6C0LIH6"/>
<evidence type="ECO:0000256" key="1">
    <source>
        <dbReference type="SAM" id="Phobius"/>
    </source>
</evidence>
<protein>
    <recommendedName>
        <fullName evidence="2">EamA domain-containing protein</fullName>
    </recommendedName>
</protein>
<feature type="domain" description="EamA" evidence="2">
    <location>
        <begin position="17"/>
        <end position="153"/>
    </location>
</feature>
<keyword evidence="1" id="KW-0812">Transmembrane</keyword>
<dbReference type="GO" id="GO:0016020">
    <property type="term" value="C:membrane"/>
    <property type="evidence" value="ECO:0007669"/>
    <property type="project" value="InterPro"/>
</dbReference>
<name>A0A6C0LIH6_9ZZZZ</name>
<feature type="transmembrane region" description="Helical" evidence="1">
    <location>
        <begin position="78"/>
        <end position="99"/>
    </location>
</feature>
<dbReference type="InterPro" id="IPR037185">
    <property type="entry name" value="EmrE-like"/>
</dbReference>
<feature type="transmembrane region" description="Helical" evidence="1">
    <location>
        <begin position="136"/>
        <end position="153"/>
    </location>
</feature>
<keyword evidence="1" id="KW-0472">Membrane</keyword>
<feature type="transmembrane region" description="Helical" evidence="1">
    <location>
        <begin position="39"/>
        <end position="58"/>
    </location>
</feature>
<dbReference type="EMBL" id="MN740497">
    <property type="protein sequence ID" value="QHU29795.1"/>
    <property type="molecule type" value="Genomic_DNA"/>
</dbReference>
<reference evidence="3" key="1">
    <citation type="journal article" date="2020" name="Nature">
        <title>Giant virus diversity and host interactions through global metagenomics.</title>
        <authorList>
            <person name="Schulz F."/>
            <person name="Roux S."/>
            <person name="Paez-Espino D."/>
            <person name="Jungbluth S."/>
            <person name="Walsh D.A."/>
            <person name="Denef V.J."/>
            <person name="McMahon K.D."/>
            <person name="Konstantinidis K.T."/>
            <person name="Eloe-Fadrosh E.A."/>
            <person name="Kyrpides N.C."/>
            <person name="Woyke T."/>
        </authorList>
    </citation>
    <scope>NUCLEOTIDE SEQUENCE</scope>
    <source>
        <strain evidence="3">GVMAG-M-3300027810-10</strain>
    </source>
</reference>
<dbReference type="SUPFAM" id="SSF103481">
    <property type="entry name" value="Multidrug resistance efflux transporter EmrE"/>
    <property type="match status" value="1"/>
</dbReference>
<dbReference type="Pfam" id="PF00892">
    <property type="entry name" value="EamA"/>
    <property type="match status" value="1"/>
</dbReference>
<sequence length="155" mass="17973">MKYIIYIISMFEMLFGITMIKSMRPIFRKNVMQTIDSYSFLLLNTLFIAIFVMMYFIYLNSKNVKFMKVVENCKSLNTVQMVSMMLISFLTISSTILIMNMDQSTLSTTTITVMKSLSTVILVLLGIFLYKEKYNFTQIYGVILTIIGVVFISNK</sequence>
<feature type="transmembrane region" description="Helical" evidence="1">
    <location>
        <begin position="6"/>
        <end position="27"/>
    </location>
</feature>
<evidence type="ECO:0000259" key="2">
    <source>
        <dbReference type="Pfam" id="PF00892"/>
    </source>
</evidence>
<dbReference type="Gene3D" id="1.10.3730.20">
    <property type="match status" value="1"/>
</dbReference>
<organism evidence="3">
    <name type="scientific">viral metagenome</name>
    <dbReference type="NCBI Taxonomy" id="1070528"/>
    <lineage>
        <taxon>unclassified sequences</taxon>
        <taxon>metagenomes</taxon>
        <taxon>organismal metagenomes</taxon>
    </lineage>
</organism>
<evidence type="ECO:0000313" key="3">
    <source>
        <dbReference type="EMBL" id="QHU29795.1"/>
    </source>
</evidence>